<keyword evidence="7" id="KW-0325">Glycoprotein</keyword>
<gene>
    <name evidence="9" type="ORF">Ocin01_19229</name>
</gene>
<evidence type="ECO:0000256" key="2">
    <source>
        <dbReference type="ARBA" id="ARBA00006618"/>
    </source>
</evidence>
<dbReference type="GO" id="GO:0005886">
    <property type="term" value="C:plasma membrane"/>
    <property type="evidence" value="ECO:0007669"/>
    <property type="project" value="TreeGrafter"/>
</dbReference>
<dbReference type="Pfam" id="PF13965">
    <property type="entry name" value="SID-1_RNA_chan"/>
    <property type="match status" value="1"/>
</dbReference>
<keyword evidence="5 8" id="KW-1133">Transmembrane helix</keyword>
<comment type="similarity">
    <text evidence="2">Belongs to the SID1 family.</text>
</comment>
<organism evidence="9 10">
    <name type="scientific">Orchesella cincta</name>
    <name type="common">Springtail</name>
    <name type="synonym">Podura cincta</name>
    <dbReference type="NCBI Taxonomy" id="48709"/>
    <lineage>
        <taxon>Eukaryota</taxon>
        <taxon>Metazoa</taxon>
        <taxon>Ecdysozoa</taxon>
        <taxon>Arthropoda</taxon>
        <taxon>Hexapoda</taxon>
        <taxon>Collembola</taxon>
        <taxon>Entomobryomorpha</taxon>
        <taxon>Entomobryoidea</taxon>
        <taxon>Orchesellidae</taxon>
        <taxon>Orchesellinae</taxon>
        <taxon>Orchesella</taxon>
    </lineage>
</organism>
<evidence type="ECO:0000256" key="1">
    <source>
        <dbReference type="ARBA" id="ARBA00004141"/>
    </source>
</evidence>
<dbReference type="GO" id="GO:0003725">
    <property type="term" value="F:double-stranded RNA binding"/>
    <property type="evidence" value="ECO:0007669"/>
    <property type="project" value="TreeGrafter"/>
</dbReference>
<protein>
    <submittedName>
        <fullName evidence="9">SID1 transmembrane family member 2</fullName>
    </submittedName>
</protein>
<feature type="transmembrane region" description="Helical" evidence="8">
    <location>
        <begin position="12"/>
        <end position="33"/>
    </location>
</feature>
<dbReference type="Proteomes" id="UP000094527">
    <property type="component" value="Unassembled WGS sequence"/>
</dbReference>
<keyword evidence="6 8" id="KW-0472">Membrane</keyword>
<evidence type="ECO:0000256" key="3">
    <source>
        <dbReference type="ARBA" id="ARBA00022692"/>
    </source>
</evidence>
<dbReference type="OMA" id="HRETIAW"/>
<dbReference type="GO" id="GO:0005764">
    <property type="term" value="C:lysosome"/>
    <property type="evidence" value="ECO:0007669"/>
    <property type="project" value="TreeGrafter"/>
</dbReference>
<evidence type="ECO:0000256" key="7">
    <source>
        <dbReference type="ARBA" id="ARBA00023180"/>
    </source>
</evidence>
<keyword evidence="3 8" id="KW-0812">Transmembrane</keyword>
<dbReference type="PANTHER" id="PTHR12185:SF14">
    <property type="entry name" value="CHOLESTEROL UPTAKE PROTEIN 1"/>
    <property type="match status" value="1"/>
</dbReference>
<comment type="caution">
    <text evidence="9">The sequence shown here is derived from an EMBL/GenBank/DDBJ whole genome shotgun (WGS) entry which is preliminary data.</text>
</comment>
<evidence type="ECO:0000313" key="10">
    <source>
        <dbReference type="Proteomes" id="UP000094527"/>
    </source>
</evidence>
<dbReference type="InterPro" id="IPR025958">
    <property type="entry name" value="SID1_TM_fam"/>
</dbReference>
<comment type="subcellular location">
    <subcellularLocation>
        <location evidence="1">Membrane</location>
        <topology evidence="1">Multi-pass membrane protein</topology>
    </subcellularLocation>
</comment>
<keyword evidence="10" id="KW-1185">Reference proteome</keyword>
<keyword evidence="4" id="KW-0732">Signal</keyword>
<accession>A0A1D2M3A6</accession>
<name>A0A1D2M3A6_ORCCI</name>
<evidence type="ECO:0000313" key="9">
    <source>
        <dbReference type="EMBL" id="ODM87453.1"/>
    </source>
</evidence>
<sequence length="100" mass="11438">SSMESFTRKSWIRPTVFFLLAAVTGGFAVKFYIDNAAQWEETAAGSRAMNQECLSWMGSFYDTHDVWHFLSAISLYFMFMGLLVLEDDMVATPRCKIVVF</sequence>
<evidence type="ECO:0000256" key="6">
    <source>
        <dbReference type="ARBA" id="ARBA00023136"/>
    </source>
</evidence>
<dbReference type="GO" id="GO:0051033">
    <property type="term" value="F:RNA transmembrane transporter activity"/>
    <property type="evidence" value="ECO:0007669"/>
    <property type="project" value="TreeGrafter"/>
</dbReference>
<evidence type="ECO:0000256" key="5">
    <source>
        <dbReference type="ARBA" id="ARBA00022989"/>
    </source>
</evidence>
<dbReference type="PANTHER" id="PTHR12185">
    <property type="entry name" value="SID1 TRANSMEMBRANE FAMILY MEMEBER"/>
    <property type="match status" value="1"/>
</dbReference>
<feature type="transmembrane region" description="Helical" evidence="8">
    <location>
        <begin position="66"/>
        <end position="85"/>
    </location>
</feature>
<feature type="non-terminal residue" evidence="9">
    <location>
        <position position="1"/>
    </location>
</feature>
<evidence type="ECO:0000256" key="8">
    <source>
        <dbReference type="SAM" id="Phobius"/>
    </source>
</evidence>
<reference evidence="9 10" key="1">
    <citation type="journal article" date="2016" name="Genome Biol. Evol.">
        <title>Gene Family Evolution Reflects Adaptation to Soil Environmental Stressors in the Genome of the Collembolan Orchesella cincta.</title>
        <authorList>
            <person name="Faddeeva-Vakhrusheva A."/>
            <person name="Derks M.F."/>
            <person name="Anvar S.Y."/>
            <person name="Agamennone V."/>
            <person name="Suring W."/>
            <person name="Smit S."/>
            <person name="van Straalen N.M."/>
            <person name="Roelofs D."/>
        </authorList>
    </citation>
    <scope>NUCLEOTIDE SEQUENCE [LARGE SCALE GENOMIC DNA]</scope>
    <source>
        <tissue evidence="9">Mixed pool</tissue>
    </source>
</reference>
<dbReference type="OrthoDB" id="416618at2759"/>
<dbReference type="EMBL" id="LJIJ01005276">
    <property type="protein sequence ID" value="ODM87453.1"/>
    <property type="molecule type" value="Genomic_DNA"/>
</dbReference>
<evidence type="ECO:0000256" key="4">
    <source>
        <dbReference type="ARBA" id="ARBA00022729"/>
    </source>
</evidence>
<proteinExistence type="inferred from homology"/>
<dbReference type="AlphaFoldDB" id="A0A1D2M3A6"/>
<dbReference type="STRING" id="48709.A0A1D2M3A6"/>